<name>A0ABX7VNT3_9BACI</name>
<reference evidence="2 3" key="1">
    <citation type="submission" date="2019-12" db="EMBL/GenBank/DDBJ databases">
        <title>The whole genome sequencing of a strain isolated from a Mars analog, Dalangtan Playa.</title>
        <authorList>
            <person name="Huang T."/>
        </authorList>
    </citation>
    <scope>NUCLEOTIDE SEQUENCE [LARGE SCALE GENOMIC DNA]</scope>
    <source>
        <strain evidence="2 3">DP4-553-S</strain>
    </source>
</reference>
<evidence type="ECO:0000313" key="2">
    <source>
        <dbReference type="EMBL" id="QTM98489.1"/>
    </source>
</evidence>
<dbReference type="InterPro" id="IPR014922">
    <property type="entry name" value="YdhG-like"/>
</dbReference>
<keyword evidence="3" id="KW-1185">Reference proteome</keyword>
<organism evidence="2 3">
    <name type="scientific">Sediminibacillus dalangtanensis</name>
    <dbReference type="NCBI Taxonomy" id="2729421"/>
    <lineage>
        <taxon>Bacteria</taxon>
        <taxon>Bacillati</taxon>
        <taxon>Bacillota</taxon>
        <taxon>Bacilli</taxon>
        <taxon>Bacillales</taxon>
        <taxon>Bacillaceae</taxon>
        <taxon>Sediminibacillus</taxon>
    </lineage>
</organism>
<gene>
    <name evidence="2" type="ORF">ERJ70_03770</name>
</gene>
<proteinExistence type="predicted"/>
<feature type="domain" description="YdhG-like" evidence="1">
    <location>
        <begin position="7"/>
        <end position="46"/>
    </location>
</feature>
<dbReference type="RefSeq" id="WP_209367273.1">
    <property type="nucleotide sequence ID" value="NZ_CP046956.1"/>
</dbReference>
<sequence length="58" mass="6439">MATGDPDREKLLPELGKHKAGKGCIYINKLADINHDVLKKMINQSVTYLQEAFPAKKG</sequence>
<accession>A0ABX7VNT3</accession>
<dbReference type="EMBL" id="CP046956">
    <property type="protein sequence ID" value="QTM98489.1"/>
    <property type="molecule type" value="Genomic_DNA"/>
</dbReference>
<protein>
    <recommendedName>
        <fullName evidence="1">YdhG-like domain-containing protein</fullName>
    </recommendedName>
</protein>
<dbReference type="Pfam" id="PF08818">
    <property type="entry name" value="DUF1801"/>
    <property type="match status" value="1"/>
</dbReference>
<evidence type="ECO:0000313" key="3">
    <source>
        <dbReference type="Proteomes" id="UP000665043"/>
    </source>
</evidence>
<evidence type="ECO:0000259" key="1">
    <source>
        <dbReference type="Pfam" id="PF08818"/>
    </source>
</evidence>
<dbReference type="Proteomes" id="UP000665043">
    <property type="component" value="Chromosome"/>
</dbReference>